<dbReference type="PANTHER" id="PTHR13161">
    <property type="entry name" value="SPLICING FACTOR SUPPRESSOR OF WHITE APRICOT"/>
    <property type="match status" value="1"/>
</dbReference>
<dbReference type="GO" id="GO:0000395">
    <property type="term" value="P:mRNA 5'-splice site recognition"/>
    <property type="evidence" value="ECO:0007669"/>
    <property type="project" value="TreeGrafter"/>
</dbReference>
<organism evidence="7 8">
    <name type="scientific">Anopheles maculatus</name>
    <dbReference type="NCBI Taxonomy" id="74869"/>
    <lineage>
        <taxon>Eukaryota</taxon>
        <taxon>Metazoa</taxon>
        <taxon>Ecdysozoa</taxon>
        <taxon>Arthropoda</taxon>
        <taxon>Hexapoda</taxon>
        <taxon>Insecta</taxon>
        <taxon>Pterygota</taxon>
        <taxon>Neoptera</taxon>
        <taxon>Endopterygota</taxon>
        <taxon>Diptera</taxon>
        <taxon>Nematocera</taxon>
        <taxon>Culicoidea</taxon>
        <taxon>Culicidae</taxon>
        <taxon>Anophelinae</taxon>
        <taxon>Anopheles</taxon>
        <taxon>Anopheles maculatus group</taxon>
    </lineage>
</organism>
<keyword evidence="4" id="KW-0508">mRNA splicing</keyword>
<keyword evidence="2" id="KW-0677">Repeat</keyword>
<dbReference type="PANTHER" id="PTHR13161:SF15">
    <property type="entry name" value="SPLICING FACTOR, SUPPRESSOR OF WHITE-APRICOT HOMOLOG"/>
    <property type="match status" value="1"/>
</dbReference>
<feature type="compositionally biased region" description="Low complexity" evidence="5">
    <location>
        <begin position="17"/>
        <end position="43"/>
    </location>
</feature>
<evidence type="ECO:0000259" key="6">
    <source>
        <dbReference type="SMART" id="SM01141"/>
    </source>
</evidence>
<evidence type="ECO:0000256" key="1">
    <source>
        <dbReference type="ARBA" id="ARBA00022664"/>
    </source>
</evidence>
<dbReference type="SMART" id="SM01141">
    <property type="entry name" value="DRY_EERY"/>
    <property type="match status" value="1"/>
</dbReference>
<name>A0A182SFL8_9DIPT</name>
<accession>A0A182SFL8</accession>
<evidence type="ECO:0000313" key="8">
    <source>
        <dbReference type="Proteomes" id="UP000075901"/>
    </source>
</evidence>
<sequence>CISLAHPGGLPTADGVISSGSSTSAGGISTGPHGTGTTSGTTTFSAPNGESGILRRTGHYHHLGGAPDNFDDLLVFGYSCKVFRDDERARFIDQGRHLIPWMGDNQLKIDRLIAPFSTFYTILFLLNLNMQYQNKTFVPIKPKPNSARVAAFSASAATVRITSHRSVRGFTVMFLFRWTTIPIR</sequence>
<evidence type="ECO:0000256" key="3">
    <source>
        <dbReference type="ARBA" id="ARBA00022884"/>
    </source>
</evidence>
<reference evidence="8" key="1">
    <citation type="submission" date="2013-09" db="EMBL/GenBank/DDBJ databases">
        <title>The Genome Sequence of Anopheles maculatus species B.</title>
        <authorList>
            <consortium name="The Broad Institute Genomics Platform"/>
            <person name="Neafsey D.E."/>
            <person name="Besansky N."/>
            <person name="Howell P."/>
            <person name="Walton C."/>
            <person name="Young S.K."/>
            <person name="Zeng Q."/>
            <person name="Gargeya S."/>
            <person name="Fitzgerald M."/>
            <person name="Haas B."/>
            <person name="Abouelleil A."/>
            <person name="Allen A.W."/>
            <person name="Alvarado L."/>
            <person name="Arachchi H.M."/>
            <person name="Berlin A.M."/>
            <person name="Chapman S.B."/>
            <person name="Gainer-Dewar J."/>
            <person name="Goldberg J."/>
            <person name="Griggs A."/>
            <person name="Gujja S."/>
            <person name="Hansen M."/>
            <person name="Howarth C."/>
            <person name="Imamovic A."/>
            <person name="Ireland A."/>
            <person name="Larimer J."/>
            <person name="McCowan C."/>
            <person name="Murphy C."/>
            <person name="Pearson M."/>
            <person name="Poon T.W."/>
            <person name="Priest M."/>
            <person name="Roberts A."/>
            <person name="Saif S."/>
            <person name="Shea T."/>
            <person name="Sisk P."/>
            <person name="Sykes S."/>
            <person name="Wortman J."/>
            <person name="Nusbaum C."/>
            <person name="Birren B."/>
        </authorList>
    </citation>
    <scope>NUCLEOTIDE SEQUENCE [LARGE SCALE GENOMIC DNA]</scope>
    <source>
        <strain evidence="8">maculatus3</strain>
    </source>
</reference>
<dbReference type="GO" id="GO:0003723">
    <property type="term" value="F:RNA binding"/>
    <property type="evidence" value="ECO:0007669"/>
    <property type="project" value="UniProtKB-KW"/>
</dbReference>
<dbReference type="Proteomes" id="UP000075901">
    <property type="component" value="Unassembled WGS sequence"/>
</dbReference>
<feature type="domain" description="Suppressor of white apricot N-terminal" evidence="6">
    <location>
        <begin position="71"/>
        <end position="158"/>
    </location>
</feature>
<evidence type="ECO:0000256" key="5">
    <source>
        <dbReference type="SAM" id="MobiDB-lite"/>
    </source>
</evidence>
<keyword evidence="1" id="KW-0507">mRNA processing</keyword>
<evidence type="ECO:0000256" key="2">
    <source>
        <dbReference type="ARBA" id="ARBA00022737"/>
    </source>
</evidence>
<keyword evidence="8" id="KW-1185">Reference proteome</keyword>
<keyword evidence="3" id="KW-0694">RNA-binding</keyword>
<dbReference type="Pfam" id="PF09750">
    <property type="entry name" value="DRY_EERY"/>
    <property type="match status" value="1"/>
</dbReference>
<reference evidence="7" key="2">
    <citation type="submission" date="2020-05" db="UniProtKB">
        <authorList>
            <consortium name="EnsemblMetazoa"/>
        </authorList>
    </citation>
    <scope>IDENTIFICATION</scope>
    <source>
        <strain evidence="7">maculatus3</strain>
    </source>
</reference>
<proteinExistence type="predicted"/>
<feature type="region of interest" description="Disordered" evidence="5">
    <location>
        <begin position="14"/>
        <end position="48"/>
    </location>
</feature>
<dbReference type="InterPro" id="IPR040397">
    <property type="entry name" value="SWAP"/>
</dbReference>
<evidence type="ECO:0000256" key="4">
    <source>
        <dbReference type="ARBA" id="ARBA00023187"/>
    </source>
</evidence>
<evidence type="ECO:0000313" key="7">
    <source>
        <dbReference type="EnsemblMetazoa" id="AMAM005822-PA"/>
    </source>
</evidence>
<protein>
    <submittedName>
        <fullName evidence="7">DRY_EERY domain-containing protein</fullName>
    </submittedName>
</protein>
<dbReference type="AlphaFoldDB" id="A0A182SFL8"/>
<dbReference type="InterPro" id="IPR019147">
    <property type="entry name" value="SWAP_N_domain"/>
</dbReference>
<dbReference type="EnsemblMetazoa" id="AMAM005822-RA">
    <property type="protein sequence ID" value="AMAM005822-PA"/>
    <property type="gene ID" value="AMAM005822"/>
</dbReference>
<dbReference type="VEuPathDB" id="VectorBase:AMAM005822"/>